<protein>
    <recommendedName>
        <fullName evidence="4">Zn-finger containing protein</fullName>
    </recommendedName>
</protein>
<evidence type="ECO:0000313" key="2">
    <source>
        <dbReference type="EMBL" id="RXE58372.1"/>
    </source>
</evidence>
<keyword evidence="1" id="KW-0472">Membrane</keyword>
<evidence type="ECO:0008006" key="4">
    <source>
        <dbReference type="Google" id="ProtNLM"/>
    </source>
</evidence>
<evidence type="ECO:0000313" key="3">
    <source>
        <dbReference type="Proteomes" id="UP000289166"/>
    </source>
</evidence>
<accession>A0A4Q0I5Z9</accession>
<dbReference type="RefSeq" id="WP_069196152.1">
    <property type="nucleotide sequence ID" value="NZ_RLII01000019.1"/>
</dbReference>
<comment type="caution">
    <text evidence="2">The sequence shown here is derived from an EMBL/GenBank/DDBJ whole genome shotgun (WGS) entry which is preliminary data.</text>
</comment>
<dbReference type="EMBL" id="RLII01000019">
    <property type="protein sequence ID" value="RXE58372.1"/>
    <property type="molecule type" value="Genomic_DNA"/>
</dbReference>
<reference evidence="3" key="1">
    <citation type="submission" date="2018-11" db="EMBL/GenBank/DDBJ databases">
        <title>Genome sequencing of a novel mesophilic and cellulolytic organism within the genus Hungateiclostridium.</title>
        <authorList>
            <person name="Rettenmaier R."/>
            <person name="Liebl W."/>
            <person name="Zverlov V."/>
        </authorList>
    </citation>
    <scope>NUCLEOTIDE SEQUENCE [LARGE SCALE GENOMIC DNA]</scope>
    <source>
        <strain evidence="3">N2K1</strain>
    </source>
</reference>
<feature type="transmembrane region" description="Helical" evidence="1">
    <location>
        <begin position="46"/>
        <end position="65"/>
    </location>
</feature>
<keyword evidence="3" id="KW-1185">Reference proteome</keyword>
<sequence length="136" mass="16421">MGNFKSKLARFMYGRYGTDELSNWLFVVYFILLIANLFIRSNIISLLIYAVIFIVIFRTFSRNIYKRQRENEKFMKLWKPVKSKGTLTIQRIKDIKTKRYRRCPHCKSVLRLPRKTGKHKVDCPRCHNEFEVRVLL</sequence>
<proteinExistence type="predicted"/>
<keyword evidence="1" id="KW-0812">Transmembrane</keyword>
<dbReference type="CDD" id="cd20335">
    <property type="entry name" value="BRcat_RBR"/>
    <property type="match status" value="1"/>
</dbReference>
<organism evidence="2 3">
    <name type="scientific">Acetivibrio mesophilus</name>
    <dbReference type="NCBI Taxonomy" id="2487273"/>
    <lineage>
        <taxon>Bacteria</taxon>
        <taxon>Bacillati</taxon>
        <taxon>Bacillota</taxon>
        <taxon>Clostridia</taxon>
        <taxon>Eubacteriales</taxon>
        <taxon>Oscillospiraceae</taxon>
        <taxon>Acetivibrio</taxon>
    </lineage>
</organism>
<dbReference type="OrthoDB" id="3174166at2"/>
<keyword evidence="1" id="KW-1133">Transmembrane helix</keyword>
<name>A0A4Q0I5Z9_9FIRM</name>
<dbReference type="Gene3D" id="2.20.28.160">
    <property type="match status" value="1"/>
</dbReference>
<gene>
    <name evidence="2" type="ORF">EFD62_12530</name>
</gene>
<evidence type="ECO:0000256" key="1">
    <source>
        <dbReference type="SAM" id="Phobius"/>
    </source>
</evidence>
<feature type="transmembrane region" description="Helical" evidence="1">
    <location>
        <begin position="21"/>
        <end position="40"/>
    </location>
</feature>
<dbReference type="AlphaFoldDB" id="A0A4Q0I5Z9"/>
<dbReference type="Proteomes" id="UP000289166">
    <property type="component" value="Unassembled WGS sequence"/>
</dbReference>